<feature type="coiled-coil region" evidence="4">
    <location>
        <begin position="1"/>
        <end position="52"/>
    </location>
</feature>
<comment type="caution">
    <text evidence="6">The sequence shown here is derived from an EMBL/GenBank/DDBJ whole genome shotgun (WGS) entry which is preliminary data.</text>
</comment>
<protein>
    <recommendedName>
        <fullName evidence="5">CusB-like beta-barrel domain-containing protein</fullName>
    </recommendedName>
</protein>
<dbReference type="GO" id="GO:0030313">
    <property type="term" value="C:cell envelope"/>
    <property type="evidence" value="ECO:0007669"/>
    <property type="project" value="UniProtKB-SubCell"/>
</dbReference>
<dbReference type="InterPro" id="IPR006143">
    <property type="entry name" value="RND_pump_MFP"/>
</dbReference>
<dbReference type="SUPFAM" id="SSF111369">
    <property type="entry name" value="HlyD-like secretion proteins"/>
    <property type="match status" value="1"/>
</dbReference>
<dbReference type="Pfam" id="PF25954">
    <property type="entry name" value="Beta-barrel_RND_2"/>
    <property type="match status" value="1"/>
</dbReference>
<dbReference type="AlphaFoldDB" id="X1MY32"/>
<evidence type="ECO:0000256" key="4">
    <source>
        <dbReference type="SAM" id="Coils"/>
    </source>
</evidence>
<accession>X1MY32</accession>
<gene>
    <name evidence="6" type="ORF">S06H3_34957</name>
</gene>
<dbReference type="Gene3D" id="6.20.50.140">
    <property type="match status" value="1"/>
</dbReference>
<comment type="similarity">
    <text evidence="2">Belongs to the membrane fusion protein (MFP) (TC 8.A.1) family.</text>
</comment>
<reference evidence="6" key="1">
    <citation type="journal article" date="2014" name="Front. Microbiol.">
        <title>High frequency of phylogenetically diverse reductive dehalogenase-homologous genes in deep subseafloor sedimentary metagenomes.</title>
        <authorList>
            <person name="Kawai M."/>
            <person name="Futagami T."/>
            <person name="Toyoda A."/>
            <person name="Takaki Y."/>
            <person name="Nishi S."/>
            <person name="Hori S."/>
            <person name="Arai W."/>
            <person name="Tsubouchi T."/>
            <person name="Morono Y."/>
            <person name="Uchiyama I."/>
            <person name="Ito T."/>
            <person name="Fujiyama A."/>
            <person name="Inagaki F."/>
            <person name="Takami H."/>
        </authorList>
    </citation>
    <scope>NUCLEOTIDE SEQUENCE</scope>
    <source>
        <strain evidence="6">Expedition CK06-06</strain>
    </source>
</reference>
<sequence>MQSAEARVAQAQAGLDQARANAVQERLRDADVISARAQVARAQAQVENAKTMLDYTTIRAPRAGVILQKFVEEGTIVTSGRSAVGQGTDIVELGDLTKMFVEVHMDEADVAKVRVGQAVTIRVDAFVDEEFAGVVTRINPQASTEQNITTVLVTVEVRQLDARLKPGMTATCEFVVGQVENALYLPSRVVQKMDGKYTVMVAAGQEMATTLVKVGLIGDENTEILEGLREGDEVIIPQLGGPAGGMSDRAREMGRRMGGAGGFVR</sequence>
<dbReference type="GO" id="GO:0016020">
    <property type="term" value="C:membrane"/>
    <property type="evidence" value="ECO:0007669"/>
    <property type="project" value="InterPro"/>
</dbReference>
<dbReference type="NCBIfam" id="TIGR01730">
    <property type="entry name" value="RND_mfp"/>
    <property type="match status" value="1"/>
</dbReference>
<dbReference type="InterPro" id="IPR050465">
    <property type="entry name" value="UPF0194_transport"/>
</dbReference>
<comment type="subcellular location">
    <subcellularLocation>
        <location evidence="1">Cell envelope</location>
    </subcellularLocation>
</comment>
<evidence type="ECO:0000313" key="6">
    <source>
        <dbReference type="EMBL" id="GAI19550.1"/>
    </source>
</evidence>
<dbReference type="PANTHER" id="PTHR32347">
    <property type="entry name" value="EFFLUX SYSTEM COMPONENT YKNX-RELATED"/>
    <property type="match status" value="1"/>
</dbReference>
<feature type="domain" description="CusB-like beta-barrel" evidence="5">
    <location>
        <begin position="101"/>
        <end position="174"/>
    </location>
</feature>
<dbReference type="InterPro" id="IPR058792">
    <property type="entry name" value="Beta-barrel_RND_2"/>
</dbReference>
<dbReference type="FunFam" id="2.40.30.170:FF:000010">
    <property type="entry name" value="Efflux RND transporter periplasmic adaptor subunit"/>
    <property type="match status" value="1"/>
</dbReference>
<keyword evidence="3 4" id="KW-0175">Coiled coil</keyword>
<organism evidence="6">
    <name type="scientific">marine sediment metagenome</name>
    <dbReference type="NCBI Taxonomy" id="412755"/>
    <lineage>
        <taxon>unclassified sequences</taxon>
        <taxon>metagenomes</taxon>
        <taxon>ecological metagenomes</taxon>
    </lineage>
</organism>
<evidence type="ECO:0000256" key="3">
    <source>
        <dbReference type="ARBA" id="ARBA00023054"/>
    </source>
</evidence>
<dbReference type="Gene3D" id="2.40.30.170">
    <property type="match status" value="1"/>
</dbReference>
<dbReference type="Gene3D" id="2.40.50.100">
    <property type="match status" value="1"/>
</dbReference>
<evidence type="ECO:0000256" key="1">
    <source>
        <dbReference type="ARBA" id="ARBA00004196"/>
    </source>
</evidence>
<evidence type="ECO:0000256" key="2">
    <source>
        <dbReference type="ARBA" id="ARBA00009477"/>
    </source>
</evidence>
<dbReference type="GO" id="GO:0022857">
    <property type="term" value="F:transmembrane transporter activity"/>
    <property type="evidence" value="ECO:0007669"/>
    <property type="project" value="InterPro"/>
</dbReference>
<name>X1MY32_9ZZZZ</name>
<proteinExistence type="inferred from homology"/>
<evidence type="ECO:0000259" key="5">
    <source>
        <dbReference type="Pfam" id="PF25954"/>
    </source>
</evidence>
<dbReference type="EMBL" id="BARV01021043">
    <property type="protein sequence ID" value="GAI19550.1"/>
    <property type="molecule type" value="Genomic_DNA"/>
</dbReference>